<name>A0A8S5PGN8_9CAUD</name>
<dbReference type="EMBL" id="BK015417">
    <property type="protein sequence ID" value="DAE05781.1"/>
    <property type="molecule type" value="Genomic_DNA"/>
</dbReference>
<evidence type="ECO:0000313" key="1">
    <source>
        <dbReference type="EMBL" id="DAE05781.1"/>
    </source>
</evidence>
<sequence>MWRWGELTPSVDIPPFSLNGTGVVPLWYRFGHKNRD</sequence>
<proteinExistence type="predicted"/>
<accession>A0A8S5PGN8</accession>
<organism evidence="1">
    <name type="scientific">Siphoviridae sp. ctrEg9</name>
    <dbReference type="NCBI Taxonomy" id="2825688"/>
    <lineage>
        <taxon>Viruses</taxon>
        <taxon>Duplodnaviria</taxon>
        <taxon>Heunggongvirae</taxon>
        <taxon>Uroviricota</taxon>
        <taxon>Caudoviricetes</taxon>
    </lineage>
</organism>
<reference evidence="1" key="1">
    <citation type="journal article" date="2021" name="Proc. Natl. Acad. Sci. U.S.A.">
        <title>A Catalog of Tens of Thousands of Viruses from Human Metagenomes Reveals Hidden Associations with Chronic Diseases.</title>
        <authorList>
            <person name="Tisza M.J."/>
            <person name="Buck C.B."/>
        </authorList>
    </citation>
    <scope>NUCLEOTIDE SEQUENCE</scope>
    <source>
        <strain evidence="1">CtrEg9</strain>
    </source>
</reference>
<protein>
    <submittedName>
        <fullName evidence="1">Hemagglutinin Fusion Peptide G8A mutant virus, hemagglutinin, fusion peptide</fullName>
    </submittedName>
</protein>